<feature type="transmembrane region" description="Helical" evidence="10">
    <location>
        <begin position="112"/>
        <end position="130"/>
    </location>
</feature>
<dbReference type="Gene3D" id="1.20.1250.20">
    <property type="entry name" value="MFS general substrate transporter like domains"/>
    <property type="match status" value="2"/>
</dbReference>
<evidence type="ECO:0000313" key="11">
    <source>
        <dbReference type="EMBL" id="KAK3928436.1"/>
    </source>
</evidence>
<dbReference type="PANTHER" id="PTHR23294:SF0">
    <property type="entry name" value="UNC93-LIKE PROTEIN MFSD11"/>
    <property type="match status" value="1"/>
</dbReference>
<dbReference type="InterPro" id="IPR036259">
    <property type="entry name" value="MFS_trans_sf"/>
</dbReference>
<sequence length="464" mass="49531">MMCVVWTSSIPSHSLPSQTDPDTDRAGSGAGSSRPVWNGLVTQQTVLQSITADDPSFTGTGYTSLAVIYAVFAVCNWAAPSIISVIGPRAAICLGAVTYGFFISTFLYPATWLLYVSSAVIGFGAAVIWTGQGNYLTLNSTKETISRNSGVFWAMLQCSMFFGNIFVTFAFQGKTHIDEATRKLVFSVLLGVAALGLVFVLLLRPAAVDLTAEKEKKNAAPAGPLQALKRAAELSLTKEMALLGATFFYTGLELSFFSGVYSPSIGFTTKIGENAKQLVGLSGIFIGLGEVIGGALFGLMGRRTTRSGRDPIVIMGFLIHVASFFLIFLNLPNNANFGDTTDDAYIDPNQYVALLCSFLLGFGDSCFNTQIFSILGGLYPDDSAAVFALFKFTQSVAAAASFFYSPSVGLYIQLAILVVTGTLGTITFCLVEWAERHKKTDSEVNSESSDPDTASPRTPALSQD</sequence>
<feature type="compositionally biased region" description="Polar residues" evidence="9">
    <location>
        <begin position="1"/>
        <end position="20"/>
    </location>
</feature>
<evidence type="ECO:0000256" key="10">
    <source>
        <dbReference type="SAM" id="Phobius"/>
    </source>
</evidence>
<feature type="transmembrane region" description="Helical" evidence="10">
    <location>
        <begin position="410"/>
        <end position="431"/>
    </location>
</feature>
<dbReference type="InterPro" id="IPR010291">
    <property type="entry name" value="Ion_channel_UNC-93"/>
</dbReference>
<comment type="subcellular location">
    <subcellularLocation>
        <location evidence="1">Membrane</location>
        <topology evidence="1">Multi-pass membrane protein</topology>
    </subcellularLocation>
</comment>
<evidence type="ECO:0000256" key="3">
    <source>
        <dbReference type="ARBA" id="ARBA00022692"/>
    </source>
</evidence>
<feature type="region of interest" description="Disordered" evidence="9">
    <location>
        <begin position="1"/>
        <end position="36"/>
    </location>
</feature>
<feature type="transmembrane region" description="Helical" evidence="10">
    <location>
        <begin position="312"/>
        <end position="331"/>
    </location>
</feature>
<evidence type="ECO:0000256" key="1">
    <source>
        <dbReference type="ARBA" id="ARBA00004141"/>
    </source>
</evidence>
<keyword evidence="6" id="KW-0325">Glycoprotein</keyword>
<keyword evidence="5 10" id="KW-0472">Membrane</keyword>
<feature type="compositionally biased region" description="Polar residues" evidence="9">
    <location>
        <begin position="443"/>
        <end position="464"/>
    </location>
</feature>
<organism evidence="11 12">
    <name type="scientific">Frankliniella fusca</name>
    <dbReference type="NCBI Taxonomy" id="407009"/>
    <lineage>
        <taxon>Eukaryota</taxon>
        <taxon>Metazoa</taxon>
        <taxon>Ecdysozoa</taxon>
        <taxon>Arthropoda</taxon>
        <taxon>Hexapoda</taxon>
        <taxon>Insecta</taxon>
        <taxon>Pterygota</taxon>
        <taxon>Neoptera</taxon>
        <taxon>Paraneoptera</taxon>
        <taxon>Thysanoptera</taxon>
        <taxon>Terebrantia</taxon>
        <taxon>Thripoidea</taxon>
        <taxon>Thripidae</taxon>
        <taxon>Frankliniella</taxon>
    </lineage>
</organism>
<accession>A0AAE1HVV5</accession>
<reference evidence="11" key="2">
    <citation type="journal article" date="2023" name="BMC Genomics">
        <title>Pest status, molecular evolution, and epigenetic factors derived from the genome assembly of Frankliniella fusca, a thysanopteran phytovirus vector.</title>
        <authorList>
            <person name="Catto M.A."/>
            <person name="Labadie P.E."/>
            <person name="Jacobson A.L."/>
            <person name="Kennedy G.G."/>
            <person name="Srinivasan R."/>
            <person name="Hunt B.G."/>
        </authorList>
    </citation>
    <scope>NUCLEOTIDE SEQUENCE</scope>
    <source>
        <strain evidence="11">PL_HMW_Pooled</strain>
    </source>
</reference>
<dbReference type="InterPro" id="IPR051617">
    <property type="entry name" value="UNC-93-like_regulator"/>
</dbReference>
<gene>
    <name evidence="11" type="ORF">KUF71_016683</name>
</gene>
<feature type="transmembrane region" description="Helical" evidence="10">
    <location>
        <begin position="184"/>
        <end position="207"/>
    </location>
</feature>
<reference evidence="11" key="1">
    <citation type="submission" date="2021-07" db="EMBL/GenBank/DDBJ databases">
        <authorList>
            <person name="Catto M.A."/>
            <person name="Jacobson A."/>
            <person name="Kennedy G."/>
            <person name="Labadie P."/>
            <person name="Hunt B.G."/>
            <person name="Srinivasan R."/>
        </authorList>
    </citation>
    <scope>NUCLEOTIDE SEQUENCE</scope>
    <source>
        <strain evidence="11">PL_HMW_Pooled</strain>
        <tissue evidence="11">Head</tissue>
    </source>
</reference>
<evidence type="ECO:0000256" key="9">
    <source>
        <dbReference type="SAM" id="MobiDB-lite"/>
    </source>
</evidence>
<evidence type="ECO:0000313" key="12">
    <source>
        <dbReference type="Proteomes" id="UP001219518"/>
    </source>
</evidence>
<evidence type="ECO:0000256" key="7">
    <source>
        <dbReference type="ARBA" id="ARBA00040302"/>
    </source>
</evidence>
<protein>
    <recommendedName>
        <fullName evidence="7">UNC93-like protein MFSD11</fullName>
    </recommendedName>
    <alternativeName>
        <fullName evidence="8">Major facilitator superfamily domain-containing protein 11</fullName>
    </alternativeName>
</protein>
<feature type="transmembrane region" description="Helical" evidence="10">
    <location>
        <begin position="240"/>
        <end position="261"/>
    </location>
</feature>
<feature type="transmembrane region" description="Helical" evidence="10">
    <location>
        <begin position="281"/>
        <end position="300"/>
    </location>
</feature>
<dbReference type="SUPFAM" id="SSF103473">
    <property type="entry name" value="MFS general substrate transporter"/>
    <property type="match status" value="1"/>
</dbReference>
<feature type="transmembrane region" description="Helical" evidence="10">
    <location>
        <begin position="151"/>
        <end position="172"/>
    </location>
</feature>
<feature type="region of interest" description="Disordered" evidence="9">
    <location>
        <begin position="439"/>
        <end position="464"/>
    </location>
</feature>
<name>A0AAE1HVV5_9NEOP</name>
<evidence type="ECO:0000256" key="5">
    <source>
        <dbReference type="ARBA" id="ARBA00023136"/>
    </source>
</evidence>
<dbReference type="Proteomes" id="UP001219518">
    <property type="component" value="Unassembled WGS sequence"/>
</dbReference>
<proteinExistence type="inferred from homology"/>
<dbReference type="AlphaFoldDB" id="A0AAE1HVV5"/>
<feature type="transmembrane region" description="Helical" evidence="10">
    <location>
        <begin position="61"/>
        <end position="79"/>
    </location>
</feature>
<evidence type="ECO:0000256" key="6">
    <source>
        <dbReference type="ARBA" id="ARBA00023180"/>
    </source>
</evidence>
<dbReference type="GO" id="GO:0016020">
    <property type="term" value="C:membrane"/>
    <property type="evidence" value="ECO:0007669"/>
    <property type="project" value="UniProtKB-SubCell"/>
</dbReference>
<dbReference type="CDD" id="cd17407">
    <property type="entry name" value="MFS_MFSD11"/>
    <property type="match status" value="1"/>
</dbReference>
<keyword evidence="12" id="KW-1185">Reference proteome</keyword>
<comment type="similarity">
    <text evidence="2">Belongs to the unc-93 family.</text>
</comment>
<dbReference type="Pfam" id="PF05978">
    <property type="entry name" value="UNC-93"/>
    <property type="match status" value="1"/>
</dbReference>
<evidence type="ECO:0000256" key="2">
    <source>
        <dbReference type="ARBA" id="ARBA00009172"/>
    </source>
</evidence>
<evidence type="ECO:0000256" key="4">
    <source>
        <dbReference type="ARBA" id="ARBA00022989"/>
    </source>
</evidence>
<keyword evidence="3 10" id="KW-0812">Transmembrane</keyword>
<keyword evidence="4 10" id="KW-1133">Transmembrane helix</keyword>
<dbReference type="PANTHER" id="PTHR23294">
    <property type="entry name" value="ET TRANSLATION PRODUCT-RELATED"/>
    <property type="match status" value="1"/>
</dbReference>
<comment type="caution">
    <text evidence="11">The sequence shown here is derived from an EMBL/GenBank/DDBJ whole genome shotgun (WGS) entry which is preliminary data.</text>
</comment>
<evidence type="ECO:0000256" key="8">
    <source>
        <dbReference type="ARBA" id="ARBA00041910"/>
    </source>
</evidence>
<dbReference type="EMBL" id="JAHWGI010001331">
    <property type="protein sequence ID" value="KAK3928436.1"/>
    <property type="molecule type" value="Genomic_DNA"/>
</dbReference>